<dbReference type="InterPro" id="IPR006311">
    <property type="entry name" value="TAT_signal"/>
</dbReference>
<dbReference type="SUPFAM" id="SSF52317">
    <property type="entry name" value="Class I glutamine amidotransferase-like"/>
    <property type="match status" value="1"/>
</dbReference>
<feature type="region of interest" description="Disordered" evidence="1">
    <location>
        <begin position="249"/>
        <end position="271"/>
    </location>
</feature>
<keyword evidence="5" id="KW-1185">Reference proteome</keyword>
<gene>
    <name evidence="4" type="ORF">C8J26_3628</name>
</gene>
<feature type="chain" id="PRO_5015468470" evidence="2">
    <location>
        <begin position="24"/>
        <end position="379"/>
    </location>
</feature>
<keyword evidence="2" id="KW-0732">Signal</keyword>
<organism evidence="4 5">
    <name type="scientific">Sphingomonas aurantiaca</name>
    <dbReference type="NCBI Taxonomy" id="185949"/>
    <lineage>
        <taxon>Bacteria</taxon>
        <taxon>Pseudomonadati</taxon>
        <taxon>Pseudomonadota</taxon>
        <taxon>Alphaproteobacteria</taxon>
        <taxon>Sphingomonadales</taxon>
        <taxon>Sphingomonadaceae</taxon>
        <taxon>Sphingomonas</taxon>
    </lineage>
</organism>
<dbReference type="EMBL" id="QAOG01000007">
    <property type="protein sequence ID" value="PTQ58757.1"/>
    <property type="molecule type" value="Genomic_DNA"/>
</dbReference>
<dbReference type="Pfam" id="PF01965">
    <property type="entry name" value="DJ-1_PfpI"/>
    <property type="match status" value="1"/>
</dbReference>
<reference evidence="4 5" key="1">
    <citation type="submission" date="2018-04" db="EMBL/GenBank/DDBJ databases">
        <title>Genomic Encyclopedia of Type Strains, Phase III (KMG-III): the genomes of soil and plant-associated and newly described type strains.</title>
        <authorList>
            <person name="Whitman W."/>
        </authorList>
    </citation>
    <scope>NUCLEOTIDE SEQUENCE [LARGE SCALE GENOMIC DNA]</scope>
    <source>
        <strain evidence="4 5">MA101b</strain>
    </source>
</reference>
<sequence>MQDFNRRTALISAAVTLGGLALAGRAAIAGQAAKTSSLFDASKNPNPERIAPYKPRFGRSKPLVAIVGLNEGTIISDFCIPFGVMARSDVADVVSVSVTSGPVKMQPLTFQLQTTVDEFDKNHPEGADYIFVPAVENDSDAGLLRWIKAQAGKGCTVISICYGAMAVANTGLFDGHRATSHYSNEEMRVRRFPNVKWQKNIRYVADGKVVSSAGVSASMPTSIALVEAIAGPAKAAQVARDVGIDGWSSKHDSDAFQSDPGNADMPARDAKPDVKLGIPVKTGDDEIALALTAESYSRTGNTMAYAVAASRAPLRLAHGLVLLPDLVAGGPTKVDRTLAPLEAHEATRALDIALADITKTYGPKAARHVALFMEYPGPT</sequence>
<dbReference type="Gene3D" id="3.40.50.880">
    <property type="match status" value="1"/>
</dbReference>
<dbReference type="PROSITE" id="PS51318">
    <property type="entry name" value="TAT"/>
    <property type="match status" value="1"/>
</dbReference>
<name>A0A2T5GHH7_9SPHN</name>
<proteinExistence type="predicted"/>
<feature type="signal peptide" evidence="2">
    <location>
        <begin position="1"/>
        <end position="23"/>
    </location>
</feature>
<evidence type="ECO:0000259" key="3">
    <source>
        <dbReference type="Pfam" id="PF01965"/>
    </source>
</evidence>
<dbReference type="InterPro" id="IPR052158">
    <property type="entry name" value="INH-QAR"/>
</dbReference>
<dbReference type="InterPro" id="IPR002818">
    <property type="entry name" value="DJ-1/PfpI"/>
</dbReference>
<dbReference type="RefSeq" id="WP_107959524.1">
    <property type="nucleotide sequence ID" value="NZ_QAOG01000007.1"/>
</dbReference>
<comment type="caution">
    <text evidence="4">The sequence shown here is derived from an EMBL/GenBank/DDBJ whole genome shotgun (WGS) entry which is preliminary data.</text>
</comment>
<accession>A0A2T5GHH7</accession>
<dbReference type="InterPro" id="IPR029062">
    <property type="entry name" value="Class_I_gatase-like"/>
</dbReference>
<protein>
    <submittedName>
        <fullName evidence="4">DJ-1/PfpI family protein</fullName>
    </submittedName>
</protein>
<evidence type="ECO:0000256" key="2">
    <source>
        <dbReference type="SAM" id="SignalP"/>
    </source>
</evidence>
<dbReference type="PANTHER" id="PTHR43130:SF3">
    <property type="entry name" value="HTH-TYPE TRANSCRIPTIONAL REGULATOR RV1931C"/>
    <property type="match status" value="1"/>
</dbReference>
<evidence type="ECO:0000313" key="4">
    <source>
        <dbReference type="EMBL" id="PTQ58757.1"/>
    </source>
</evidence>
<dbReference type="PANTHER" id="PTHR43130">
    <property type="entry name" value="ARAC-FAMILY TRANSCRIPTIONAL REGULATOR"/>
    <property type="match status" value="1"/>
</dbReference>
<feature type="domain" description="DJ-1/PfpI" evidence="3">
    <location>
        <begin position="71"/>
        <end position="226"/>
    </location>
</feature>
<dbReference type="Proteomes" id="UP000244189">
    <property type="component" value="Unassembled WGS sequence"/>
</dbReference>
<dbReference type="AlphaFoldDB" id="A0A2T5GHH7"/>
<evidence type="ECO:0000313" key="5">
    <source>
        <dbReference type="Proteomes" id="UP000244189"/>
    </source>
</evidence>
<evidence type="ECO:0000256" key="1">
    <source>
        <dbReference type="SAM" id="MobiDB-lite"/>
    </source>
</evidence>